<keyword evidence="11 13" id="KW-0472">Membrane</keyword>
<evidence type="ECO:0000256" key="10">
    <source>
        <dbReference type="ARBA" id="ARBA00022989"/>
    </source>
</evidence>
<keyword evidence="6" id="KW-0433">Leucine-rich repeat</keyword>
<keyword evidence="5" id="KW-1003">Cell membrane</keyword>
<comment type="similarity">
    <text evidence="4">Belongs to the RLP family.</text>
</comment>
<dbReference type="InterPro" id="IPR053211">
    <property type="entry name" value="DNA_repair-toleration"/>
</dbReference>
<keyword evidence="10 13" id="KW-1133">Transmembrane helix</keyword>
<feature type="transmembrane region" description="Helical" evidence="13">
    <location>
        <begin position="738"/>
        <end position="757"/>
    </location>
</feature>
<dbReference type="PROSITE" id="PS50929">
    <property type="entry name" value="ABC_TM1F"/>
    <property type="match status" value="2"/>
</dbReference>
<comment type="subcellular location">
    <subcellularLocation>
        <location evidence="2">Cell membrane</location>
    </subcellularLocation>
    <subcellularLocation>
        <location evidence="1">Membrane</location>
        <topology evidence="1">Multi-pass membrane protein</topology>
    </subcellularLocation>
    <subcellularLocation>
        <location evidence="3">Membrane</location>
        <topology evidence="3">Single-pass type I membrane protein</topology>
    </subcellularLocation>
</comment>
<evidence type="ECO:0000313" key="16">
    <source>
        <dbReference type="EMBL" id="TXG67646.1"/>
    </source>
</evidence>
<keyword evidence="9" id="KW-0677">Repeat</keyword>
<comment type="caution">
    <text evidence="16">The sequence shown here is derived from an EMBL/GenBank/DDBJ whole genome shotgun (WGS) entry which is preliminary data.</text>
</comment>
<sequence length="926" mass="103182">MWGSLLWYLVQFLPFCISYLQVVSSSSSLNSSFQSGKLCSSEDSFALLHFKNTISINASASSHCNNYAVSYPKTHSWKQGSDCCSWDGVTCDRFTGHVTALDLSSSRLLGTVEVNSSLFLLRNLKKLNLACNDFQGSRMSSKFGQFTYLTHLNLSSSSFSGLVPVEISQLSKLVSFDLSNNTLKLEQPNFVKFLQNITEVRDLVLDFVDMSLVAPGSLVNLSSSLISLSLRHNYLQGEFPNEVLHLPFLQKLILSENIGLTGAFPVSNWSSPLSLFNLSFTSFSGKLPDTIGNLLYLNVLDLAFCNFEGPVPASFWNLTQITSLVLTSNHFTGQISASLSNLVRLTDLYLRHNMFSGQFPDVFRNLRKVKYLDLSQNNFSGQLPLSAFNLTQLSSLDFSDNQLVGQFPSQVSGLSYLTKLRLFSNLLNGTIPPWLFTLPSLEILGLGNNSFTGSLDQSQALAGSLKNRWSDENLVTLLDLVLRTLGWGAICVSLYTQFFNSVLDVVSVISGLFFCYVGFSVKNETGEEDTLLEEPLLDGNSSVFNGVASSISSKGTDSVTPYSDAGLFSIITFSWMVSLITVGNKKTLDLEDVSQLDSDDSVVGAFPILRNKLEEDVGIRTGFCSIPQRKTGVQNEGYLLVSAFFVAKLVECLSMRHWFFRLQQIGIRIRAVLIVMIYNKGLTLSCQAKQGHTSGEMINVMTVDAERIGDFSWYLHDPRMILLQVVLALLILYKNLGLASIATLFVTIIVMLTNFPLGRLQEKFRDKLMEFKDKRMKETSEILRNMRILKLQGWEMKFLSKIIELRKIETRWRKSSCGGALVPFILLAQIIFQILQIGRNYWMAWATPVSKDATPAVGGSTLIFVYVMLSIGCSICILARTPLLVTAAYKTATLLFNKMHLCIFRAPMSFFDATPSGRLLNRVSEY</sequence>
<evidence type="ECO:0000256" key="2">
    <source>
        <dbReference type="ARBA" id="ARBA00004236"/>
    </source>
</evidence>
<keyword evidence="8 14" id="KW-0732">Signal</keyword>
<dbReference type="FunFam" id="3.80.10.10:FF:000383">
    <property type="entry name" value="Leucine-rich repeat receptor protein kinase EMS1"/>
    <property type="match status" value="1"/>
</dbReference>
<dbReference type="OrthoDB" id="676979at2759"/>
<evidence type="ECO:0000259" key="15">
    <source>
        <dbReference type="PROSITE" id="PS50929"/>
    </source>
</evidence>
<dbReference type="Pfam" id="PF00664">
    <property type="entry name" value="ABC_membrane"/>
    <property type="match status" value="2"/>
</dbReference>
<dbReference type="Gene3D" id="1.20.1560.10">
    <property type="entry name" value="ABC transporter type 1, transmembrane domain"/>
    <property type="match status" value="2"/>
</dbReference>
<evidence type="ECO:0000256" key="13">
    <source>
        <dbReference type="SAM" id="Phobius"/>
    </source>
</evidence>
<reference evidence="17" key="1">
    <citation type="journal article" date="2019" name="Gigascience">
        <title>De novo genome assembly of the endangered Acer yangbiense, a plant species with extremely small populations endemic to Yunnan Province, China.</title>
        <authorList>
            <person name="Yang J."/>
            <person name="Wariss H.M."/>
            <person name="Tao L."/>
            <person name="Zhang R."/>
            <person name="Yun Q."/>
            <person name="Hollingsworth P."/>
            <person name="Dao Z."/>
            <person name="Luo G."/>
            <person name="Guo H."/>
            <person name="Ma Y."/>
            <person name="Sun W."/>
        </authorList>
    </citation>
    <scope>NUCLEOTIDE SEQUENCE [LARGE SCALE GENOMIC DNA]</scope>
    <source>
        <strain evidence="17">cv. Malutang</strain>
    </source>
</reference>
<evidence type="ECO:0000256" key="14">
    <source>
        <dbReference type="SAM" id="SignalP"/>
    </source>
</evidence>
<dbReference type="FunFam" id="1.20.1560.10:FF:000003">
    <property type="entry name" value="ABC transporter C family member 10"/>
    <property type="match status" value="1"/>
</dbReference>
<dbReference type="GO" id="GO:0140359">
    <property type="term" value="F:ABC-type transporter activity"/>
    <property type="evidence" value="ECO:0007669"/>
    <property type="project" value="InterPro"/>
</dbReference>
<evidence type="ECO:0000256" key="6">
    <source>
        <dbReference type="ARBA" id="ARBA00022614"/>
    </source>
</evidence>
<gene>
    <name evidence="16" type="ORF">EZV62_008921</name>
</gene>
<feature type="domain" description="ABC transmembrane type-1" evidence="15">
    <location>
        <begin position="824"/>
        <end position="926"/>
    </location>
</feature>
<dbReference type="InterPro" id="IPR044746">
    <property type="entry name" value="ABCC_6TM_D1"/>
</dbReference>
<dbReference type="Pfam" id="PF00560">
    <property type="entry name" value="LRR_1"/>
    <property type="match status" value="1"/>
</dbReference>
<organism evidence="16 17">
    <name type="scientific">Acer yangbiense</name>
    <dbReference type="NCBI Taxonomy" id="1000413"/>
    <lineage>
        <taxon>Eukaryota</taxon>
        <taxon>Viridiplantae</taxon>
        <taxon>Streptophyta</taxon>
        <taxon>Embryophyta</taxon>
        <taxon>Tracheophyta</taxon>
        <taxon>Spermatophyta</taxon>
        <taxon>Magnoliopsida</taxon>
        <taxon>eudicotyledons</taxon>
        <taxon>Gunneridae</taxon>
        <taxon>Pentapetalae</taxon>
        <taxon>rosids</taxon>
        <taxon>malvids</taxon>
        <taxon>Sapindales</taxon>
        <taxon>Sapindaceae</taxon>
        <taxon>Hippocastanoideae</taxon>
        <taxon>Acereae</taxon>
        <taxon>Acer</taxon>
    </lineage>
</organism>
<dbReference type="GO" id="GO:0005524">
    <property type="term" value="F:ATP binding"/>
    <property type="evidence" value="ECO:0007669"/>
    <property type="project" value="InterPro"/>
</dbReference>
<proteinExistence type="inferred from homology"/>
<dbReference type="Pfam" id="PF13855">
    <property type="entry name" value="LRR_8"/>
    <property type="match status" value="2"/>
</dbReference>
<dbReference type="Pfam" id="PF08263">
    <property type="entry name" value="LRRNT_2"/>
    <property type="match status" value="1"/>
</dbReference>
<protein>
    <recommendedName>
        <fullName evidence="15">ABC transmembrane type-1 domain-containing protein</fullName>
    </recommendedName>
</protein>
<feature type="transmembrane region" description="Helical" evidence="13">
    <location>
        <begin position="857"/>
        <end position="879"/>
    </location>
</feature>
<dbReference type="SUPFAM" id="SSF90123">
    <property type="entry name" value="ABC transporter transmembrane region"/>
    <property type="match status" value="2"/>
</dbReference>
<evidence type="ECO:0000256" key="8">
    <source>
        <dbReference type="ARBA" id="ARBA00022729"/>
    </source>
</evidence>
<dbReference type="PANTHER" id="PTHR48060">
    <property type="entry name" value="DNA DAMAGE-REPAIR/TOLERATION PROTEIN DRT100"/>
    <property type="match status" value="1"/>
</dbReference>
<dbReference type="SUPFAM" id="SSF52047">
    <property type="entry name" value="RNI-like"/>
    <property type="match status" value="1"/>
</dbReference>
<dbReference type="GO" id="GO:0005886">
    <property type="term" value="C:plasma membrane"/>
    <property type="evidence" value="ECO:0007669"/>
    <property type="project" value="UniProtKB-SubCell"/>
</dbReference>
<dbReference type="InterPro" id="IPR001611">
    <property type="entry name" value="Leu-rich_rpt"/>
</dbReference>
<evidence type="ECO:0000256" key="3">
    <source>
        <dbReference type="ARBA" id="ARBA00004479"/>
    </source>
</evidence>
<evidence type="ECO:0000256" key="4">
    <source>
        <dbReference type="ARBA" id="ARBA00009592"/>
    </source>
</evidence>
<dbReference type="Gene3D" id="3.80.10.10">
    <property type="entry name" value="Ribonuclease Inhibitor"/>
    <property type="match status" value="3"/>
</dbReference>
<keyword evidence="17" id="KW-1185">Reference proteome</keyword>
<feature type="signal peptide" evidence="14">
    <location>
        <begin position="1"/>
        <end position="18"/>
    </location>
</feature>
<evidence type="ECO:0000256" key="9">
    <source>
        <dbReference type="ARBA" id="ARBA00022737"/>
    </source>
</evidence>
<evidence type="ECO:0000313" key="17">
    <source>
        <dbReference type="Proteomes" id="UP000323000"/>
    </source>
</evidence>
<name>A0A5C7IGR1_9ROSI</name>
<dbReference type="PANTHER" id="PTHR48060:SF21">
    <property type="entry name" value="L DOMAIN-LIKE PROTEIN"/>
    <property type="match status" value="1"/>
</dbReference>
<dbReference type="Proteomes" id="UP000323000">
    <property type="component" value="Chromosome 3"/>
</dbReference>
<dbReference type="CDD" id="cd18579">
    <property type="entry name" value="ABC_6TM_ABCC_D1"/>
    <property type="match status" value="1"/>
</dbReference>
<keyword evidence="7 13" id="KW-0812">Transmembrane</keyword>
<dbReference type="EMBL" id="VAHF01000003">
    <property type="protein sequence ID" value="TXG67646.1"/>
    <property type="molecule type" value="Genomic_DNA"/>
</dbReference>
<evidence type="ECO:0000256" key="1">
    <source>
        <dbReference type="ARBA" id="ARBA00004141"/>
    </source>
</evidence>
<feature type="chain" id="PRO_5022874479" description="ABC transmembrane type-1 domain-containing protein" evidence="14">
    <location>
        <begin position="19"/>
        <end position="926"/>
    </location>
</feature>
<dbReference type="InterPro" id="IPR036640">
    <property type="entry name" value="ABC1_TM_sf"/>
</dbReference>
<dbReference type="InterPro" id="IPR032675">
    <property type="entry name" value="LRR_dom_sf"/>
</dbReference>
<dbReference type="AlphaFoldDB" id="A0A5C7IGR1"/>
<accession>A0A5C7IGR1</accession>
<evidence type="ECO:0000256" key="12">
    <source>
        <dbReference type="ARBA" id="ARBA00023180"/>
    </source>
</evidence>
<feature type="domain" description="ABC transmembrane type-1" evidence="15">
    <location>
        <begin position="640"/>
        <end position="812"/>
    </location>
</feature>
<evidence type="ECO:0000256" key="5">
    <source>
        <dbReference type="ARBA" id="ARBA00022475"/>
    </source>
</evidence>
<evidence type="ECO:0000256" key="11">
    <source>
        <dbReference type="ARBA" id="ARBA00023136"/>
    </source>
</evidence>
<dbReference type="InterPro" id="IPR011527">
    <property type="entry name" value="ABC1_TM_dom"/>
</dbReference>
<feature type="transmembrane region" description="Helical" evidence="13">
    <location>
        <begin position="816"/>
        <end position="837"/>
    </location>
</feature>
<evidence type="ECO:0000256" key="7">
    <source>
        <dbReference type="ARBA" id="ARBA00022692"/>
    </source>
</evidence>
<dbReference type="InterPro" id="IPR013210">
    <property type="entry name" value="LRR_N_plant-typ"/>
</dbReference>
<dbReference type="FunFam" id="3.80.10.10:FF:000041">
    <property type="entry name" value="LRR receptor-like serine/threonine-protein kinase ERECTA"/>
    <property type="match status" value="1"/>
</dbReference>
<keyword evidence="12" id="KW-0325">Glycoprotein</keyword>